<accession>A0A812QQR7</accession>
<proteinExistence type="predicted"/>
<keyword evidence="1" id="KW-1133">Transmembrane helix</keyword>
<reference evidence="2" key="1">
    <citation type="submission" date="2021-02" db="EMBL/GenBank/DDBJ databases">
        <authorList>
            <person name="Dougan E. K."/>
            <person name="Rhodes N."/>
            <person name="Thang M."/>
            <person name="Chan C."/>
        </authorList>
    </citation>
    <scope>NUCLEOTIDE SEQUENCE</scope>
</reference>
<evidence type="ECO:0000256" key="1">
    <source>
        <dbReference type="SAM" id="Phobius"/>
    </source>
</evidence>
<dbReference type="OrthoDB" id="9909019at2759"/>
<keyword evidence="1" id="KW-0472">Membrane</keyword>
<gene>
    <name evidence="2" type="primary">ZDHHC14</name>
    <name evidence="2" type="ORF">SNEC2469_LOCUS10901</name>
</gene>
<evidence type="ECO:0000313" key="3">
    <source>
        <dbReference type="Proteomes" id="UP000601435"/>
    </source>
</evidence>
<dbReference type="Proteomes" id="UP000601435">
    <property type="component" value="Unassembled WGS sequence"/>
</dbReference>
<comment type="caution">
    <text evidence="2">The sequence shown here is derived from an EMBL/GenBank/DDBJ whole genome shotgun (WGS) entry which is preliminary data.</text>
</comment>
<name>A0A812QQR7_9DINO</name>
<protein>
    <submittedName>
        <fullName evidence="2">ZDHHC14 protein</fullName>
    </submittedName>
</protein>
<sequence length="135" mass="15428">MVGHGEIELLPLGTHAPGDGFNLAAMARNVRLPDSCQRRRVYEAWHDLALGGRNRFLCAGRCMVGPNIDKRFQMCTFCALFVPSLFYFVFCMRYLWEKVETQRLQMMRVRQPMDACADRHSAVLDCFAVASDGLY</sequence>
<keyword evidence="1" id="KW-0812">Transmembrane</keyword>
<dbReference type="EMBL" id="CAJNJA010017316">
    <property type="protein sequence ID" value="CAE7398848.1"/>
    <property type="molecule type" value="Genomic_DNA"/>
</dbReference>
<organism evidence="2 3">
    <name type="scientific">Symbiodinium necroappetens</name>
    <dbReference type="NCBI Taxonomy" id="1628268"/>
    <lineage>
        <taxon>Eukaryota</taxon>
        <taxon>Sar</taxon>
        <taxon>Alveolata</taxon>
        <taxon>Dinophyceae</taxon>
        <taxon>Suessiales</taxon>
        <taxon>Symbiodiniaceae</taxon>
        <taxon>Symbiodinium</taxon>
    </lineage>
</organism>
<dbReference type="AlphaFoldDB" id="A0A812QQR7"/>
<feature type="transmembrane region" description="Helical" evidence="1">
    <location>
        <begin position="77"/>
        <end position="96"/>
    </location>
</feature>
<evidence type="ECO:0000313" key="2">
    <source>
        <dbReference type="EMBL" id="CAE7398848.1"/>
    </source>
</evidence>
<keyword evidence="3" id="KW-1185">Reference proteome</keyword>